<keyword evidence="5" id="KW-0430">Lectin</keyword>
<gene>
    <name evidence="10" type="primary">LOC103061091</name>
</gene>
<feature type="domain" description="C-type lectin" evidence="8">
    <location>
        <begin position="14"/>
        <end position="135"/>
    </location>
</feature>
<keyword evidence="3" id="KW-0964">Secreted</keyword>
<protein>
    <submittedName>
        <fullName evidence="10">C-type lectin-like</fullName>
    </submittedName>
</protein>
<evidence type="ECO:0000259" key="8">
    <source>
        <dbReference type="PROSITE" id="PS50041"/>
    </source>
</evidence>
<comment type="similarity">
    <text evidence="2">Belongs to the true venom lectin family.</text>
</comment>
<evidence type="ECO:0000256" key="6">
    <source>
        <dbReference type="ARBA" id="ARBA00022837"/>
    </source>
</evidence>
<dbReference type="RefSeq" id="XP_007445324.1">
    <property type="nucleotide sequence ID" value="XM_007445262.1"/>
</dbReference>
<dbReference type="GO" id="GO:0005576">
    <property type="term" value="C:extracellular region"/>
    <property type="evidence" value="ECO:0007669"/>
    <property type="project" value="UniProtKB-SubCell"/>
</dbReference>
<dbReference type="KEGG" id="pbi:103061091"/>
<dbReference type="AlphaFoldDB" id="A0A9F2WIG5"/>
<evidence type="ECO:0000256" key="2">
    <source>
        <dbReference type="ARBA" id="ARBA00006250"/>
    </source>
</evidence>
<dbReference type="PROSITE" id="PS50041">
    <property type="entry name" value="C_TYPE_LECTIN_2"/>
    <property type="match status" value="1"/>
</dbReference>
<dbReference type="Gene3D" id="3.10.100.10">
    <property type="entry name" value="Mannose-Binding Protein A, subunit A"/>
    <property type="match status" value="1"/>
</dbReference>
<dbReference type="PANTHER" id="PTHR22803">
    <property type="entry name" value="MANNOSE, PHOSPHOLIPASE, LECTIN RECEPTOR RELATED"/>
    <property type="match status" value="1"/>
</dbReference>
<evidence type="ECO:0000256" key="3">
    <source>
        <dbReference type="ARBA" id="ARBA00022525"/>
    </source>
</evidence>
<dbReference type="InterPro" id="IPR001304">
    <property type="entry name" value="C-type_lectin-like"/>
</dbReference>
<name>A0A9F2WIG5_PYTBI</name>
<sequence>TGAPNSCPYGWVTYKKSCYKIFLKAKTWTEAEMFCVDQKTGCHLASIHGVAESFQLAKYISRYLSFTNVWIGLKDPKQQRVWRWSDGSSTGYTSWTRGGPNSLWHNDDCAELQSWSGYVSWNIRDCNFLRAFLCQCPL</sequence>
<feature type="non-terminal residue" evidence="10">
    <location>
        <position position="1"/>
    </location>
</feature>
<dbReference type="InterPro" id="IPR050111">
    <property type="entry name" value="C-type_lectin/snaclec_domain"/>
</dbReference>
<evidence type="ECO:0000256" key="4">
    <source>
        <dbReference type="ARBA" id="ARBA00022723"/>
    </source>
</evidence>
<keyword evidence="9" id="KW-1185">Reference proteome</keyword>
<dbReference type="InterPro" id="IPR016187">
    <property type="entry name" value="CTDL_fold"/>
</dbReference>
<dbReference type="OMA" id="PRILMCA"/>
<organism evidence="9 10">
    <name type="scientific">Python bivittatus</name>
    <name type="common">Burmese python</name>
    <name type="synonym">Python molurus bivittatus</name>
    <dbReference type="NCBI Taxonomy" id="176946"/>
    <lineage>
        <taxon>Eukaryota</taxon>
        <taxon>Metazoa</taxon>
        <taxon>Chordata</taxon>
        <taxon>Craniata</taxon>
        <taxon>Vertebrata</taxon>
        <taxon>Euteleostomi</taxon>
        <taxon>Lepidosauria</taxon>
        <taxon>Squamata</taxon>
        <taxon>Bifurcata</taxon>
        <taxon>Unidentata</taxon>
        <taxon>Episquamata</taxon>
        <taxon>Toxicofera</taxon>
        <taxon>Serpentes</taxon>
        <taxon>Henophidia</taxon>
        <taxon>Pythonidae</taxon>
        <taxon>Python</taxon>
    </lineage>
</organism>
<evidence type="ECO:0000256" key="5">
    <source>
        <dbReference type="ARBA" id="ARBA00022734"/>
    </source>
</evidence>
<evidence type="ECO:0000313" key="10">
    <source>
        <dbReference type="RefSeq" id="XP_007445324.1"/>
    </source>
</evidence>
<dbReference type="FunFam" id="3.10.100.10:FF:000015">
    <property type="entry name" value="C-type lectin Cal"/>
    <property type="match status" value="1"/>
</dbReference>
<dbReference type="GO" id="GO:0030246">
    <property type="term" value="F:carbohydrate binding"/>
    <property type="evidence" value="ECO:0007669"/>
    <property type="project" value="UniProtKB-KW"/>
</dbReference>
<dbReference type="PRINTS" id="PR01504">
    <property type="entry name" value="PNCREATITSAP"/>
</dbReference>
<dbReference type="GeneID" id="103061091"/>
<proteinExistence type="inferred from homology"/>
<accession>A0A9F2WIG5</accession>
<keyword evidence="7" id="KW-1015">Disulfide bond</keyword>
<keyword evidence="6" id="KW-0106">Calcium</keyword>
<dbReference type="Proteomes" id="UP000695026">
    <property type="component" value="Unplaced"/>
</dbReference>
<dbReference type="OrthoDB" id="441660at2759"/>
<evidence type="ECO:0000256" key="1">
    <source>
        <dbReference type="ARBA" id="ARBA00004613"/>
    </source>
</evidence>
<evidence type="ECO:0000313" key="9">
    <source>
        <dbReference type="Proteomes" id="UP000695026"/>
    </source>
</evidence>
<dbReference type="Pfam" id="PF00059">
    <property type="entry name" value="Lectin_C"/>
    <property type="match status" value="1"/>
</dbReference>
<reference evidence="10" key="1">
    <citation type="submission" date="2025-08" db="UniProtKB">
        <authorList>
            <consortium name="RefSeq"/>
        </authorList>
    </citation>
    <scope>IDENTIFICATION</scope>
    <source>
        <tissue evidence="10">Liver</tissue>
    </source>
</reference>
<dbReference type="GO" id="GO:0046872">
    <property type="term" value="F:metal ion binding"/>
    <property type="evidence" value="ECO:0007669"/>
    <property type="project" value="UniProtKB-KW"/>
</dbReference>
<comment type="subcellular location">
    <subcellularLocation>
        <location evidence="1">Secreted</location>
    </subcellularLocation>
</comment>
<evidence type="ECO:0000256" key="7">
    <source>
        <dbReference type="ARBA" id="ARBA00023157"/>
    </source>
</evidence>
<dbReference type="InterPro" id="IPR016186">
    <property type="entry name" value="C-type_lectin-like/link_sf"/>
</dbReference>
<dbReference type="SMART" id="SM00034">
    <property type="entry name" value="CLECT"/>
    <property type="match status" value="1"/>
</dbReference>
<dbReference type="SUPFAM" id="SSF56436">
    <property type="entry name" value="C-type lectin-like"/>
    <property type="match status" value="1"/>
</dbReference>
<keyword evidence="4" id="KW-0479">Metal-binding</keyword>